<dbReference type="EMBL" id="JALBWM010000174">
    <property type="protein sequence ID" value="MCO1336675.1"/>
    <property type="molecule type" value="Genomic_DNA"/>
</dbReference>
<dbReference type="GO" id="GO:0006313">
    <property type="term" value="P:DNA transposition"/>
    <property type="evidence" value="ECO:0007669"/>
    <property type="project" value="InterPro"/>
</dbReference>
<dbReference type="InterPro" id="IPR002514">
    <property type="entry name" value="Transposase_8"/>
</dbReference>
<dbReference type="GO" id="GO:0004803">
    <property type="term" value="F:transposase activity"/>
    <property type="evidence" value="ECO:0007669"/>
    <property type="project" value="InterPro"/>
</dbReference>
<dbReference type="SUPFAM" id="SSF46689">
    <property type="entry name" value="Homeodomain-like"/>
    <property type="match status" value="1"/>
</dbReference>
<comment type="similarity">
    <text evidence="1">Belongs to the transposase 8 family.</text>
</comment>
<proteinExistence type="inferred from homology"/>
<dbReference type="Proteomes" id="UP001139028">
    <property type="component" value="Unassembled WGS sequence"/>
</dbReference>
<keyword evidence="3" id="KW-1185">Reference proteome</keyword>
<organism evidence="2 3">
    <name type="scientific">Microbulbifer okhotskensis</name>
    <dbReference type="NCBI Taxonomy" id="2926617"/>
    <lineage>
        <taxon>Bacteria</taxon>
        <taxon>Pseudomonadati</taxon>
        <taxon>Pseudomonadota</taxon>
        <taxon>Gammaproteobacteria</taxon>
        <taxon>Cellvibrionales</taxon>
        <taxon>Microbulbiferaceae</taxon>
        <taxon>Microbulbifer</taxon>
    </lineage>
</organism>
<dbReference type="AlphaFoldDB" id="A0A9X2J8A8"/>
<dbReference type="InterPro" id="IPR009057">
    <property type="entry name" value="Homeodomain-like_sf"/>
</dbReference>
<protein>
    <submittedName>
        <fullName evidence="2">Transposase</fullName>
    </submittedName>
</protein>
<gene>
    <name evidence="2" type="ORF">MO867_20320</name>
</gene>
<reference evidence="2" key="1">
    <citation type="journal article" date="2022" name="Arch. Microbiol.">
        <title>Microbulbifer okhotskensis sp. nov., isolated from a deep bottom sediment of the Okhotsk Sea.</title>
        <authorList>
            <person name="Romanenko L."/>
            <person name="Kurilenko V."/>
            <person name="Otstavnykh N."/>
            <person name="Velansky P."/>
            <person name="Isaeva M."/>
            <person name="Mikhailov V."/>
        </authorList>
    </citation>
    <scope>NUCLEOTIDE SEQUENCE</scope>
    <source>
        <strain evidence="2">OS29</strain>
    </source>
</reference>
<evidence type="ECO:0000313" key="3">
    <source>
        <dbReference type="Proteomes" id="UP001139028"/>
    </source>
</evidence>
<sequence length="81" mass="9198">MTTKGTRRQFKPGFKKDAAALVSEQAYSLSKAAEAAGTTANNLRRWIKELKQGESGVRLDAGERAELDRLRREIKQFRMEK</sequence>
<evidence type="ECO:0000256" key="1">
    <source>
        <dbReference type="ARBA" id="ARBA00009964"/>
    </source>
</evidence>
<name>A0A9X2J8A8_9GAMM</name>
<dbReference type="RefSeq" id="WP_252472500.1">
    <property type="nucleotide sequence ID" value="NZ_JALBWM010000174.1"/>
</dbReference>
<dbReference type="Gene3D" id="1.10.10.60">
    <property type="entry name" value="Homeodomain-like"/>
    <property type="match status" value="1"/>
</dbReference>
<evidence type="ECO:0000313" key="2">
    <source>
        <dbReference type="EMBL" id="MCO1336675.1"/>
    </source>
</evidence>
<dbReference type="Pfam" id="PF01527">
    <property type="entry name" value="HTH_Tnp_1"/>
    <property type="match status" value="1"/>
</dbReference>
<accession>A0A9X2J8A8</accession>
<dbReference type="GO" id="GO:0003677">
    <property type="term" value="F:DNA binding"/>
    <property type="evidence" value="ECO:0007669"/>
    <property type="project" value="InterPro"/>
</dbReference>
<comment type="caution">
    <text evidence="2">The sequence shown here is derived from an EMBL/GenBank/DDBJ whole genome shotgun (WGS) entry which is preliminary data.</text>
</comment>